<dbReference type="PANTHER" id="PTHR33169">
    <property type="entry name" value="PADR-FAMILY TRANSCRIPTIONAL REGULATOR"/>
    <property type="match status" value="1"/>
</dbReference>
<keyword evidence="3" id="KW-1185">Reference proteome</keyword>
<reference evidence="3" key="1">
    <citation type="journal article" date="2019" name="Int. J. Syst. Evol. Microbiol.">
        <title>The Global Catalogue of Microorganisms (GCM) 10K type strain sequencing project: providing services to taxonomists for standard genome sequencing and annotation.</title>
        <authorList>
            <consortium name="The Broad Institute Genomics Platform"/>
            <consortium name="The Broad Institute Genome Sequencing Center for Infectious Disease"/>
            <person name="Wu L."/>
            <person name="Ma J."/>
        </authorList>
    </citation>
    <scope>NUCLEOTIDE SEQUENCE [LARGE SCALE GENOMIC DNA]</scope>
    <source>
        <strain evidence="3">KACC 14249</strain>
    </source>
</reference>
<accession>A0ABW1JGZ0</accession>
<dbReference type="Pfam" id="PF03551">
    <property type="entry name" value="PadR"/>
    <property type="match status" value="1"/>
</dbReference>
<evidence type="ECO:0000313" key="3">
    <source>
        <dbReference type="Proteomes" id="UP001596189"/>
    </source>
</evidence>
<dbReference type="InterPro" id="IPR052509">
    <property type="entry name" value="Metal_resp_DNA-bind_regulator"/>
</dbReference>
<name>A0ABW1JGZ0_9ACTN</name>
<dbReference type="Gene3D" id="1.10.10.10">
    <property type="entry name" value="Winged helix-like DNA-binding domain superfamily/Winged helix DNA-binding domain"/>
    <property type="match status" value="1"/>
</dbReference>
<dbReference type="InterPro" id="IPR036390">
    <property type="entry name" value="WH_DNA-bd_sf"/>
</dbReference>
<dbReference type="EMBL" id="JBHSRD010000004">
    <property type="protein sequence ID" value="MFC6008450.1"/>
    <property type="molecule type" value="Genomic_DNA"/>
</dbReference>
<sequence length="190" mass="21810">MANALNPLAVSVLGLLQERPMHPYEMYQLLLERHEDELVKIRPGSLYHTVERMAGLGHVRACGTARSGNRPERTTYEITSTGRAALRWRLLEMLNAPVNEYPQFPVALGESHNLSSDQVINQLTERASMLDAEITKARELIGQARDRGVPELYWFAADYLLTVKTAERDWILNLTHRMERRELEWPSDSK</sequence>
<dbReference type="PANTHER" id="PTHR33169:SF14">
    <property type="entry name" value="TRANSCRIPTIONAL REGULATOR RV3488"/>
    <property type="match status" value="1"/>
</dbReference>
<dbReference type="Proteomes" id="UP001596189">
    <property type="component" value="Unassembled WGS sequence"/>
</dbReference>
<feature type="domain" description="Transcription regulator PadR N-terminal" evidence="1">
    <location>
        <begin position="12"/>
        <end position="87"/>
    </location>
</feature>
<evidence type="ECO:0000313" key="2">
    <source>
        <dbReference type="EMBL" id="MFC6008450.1"/>
    </source>
</evidence>
<proteinExistence type="predicted"/>
<evidence type="ECO:0000259" key="1">
    <source>
        <dbReference type="Pfam" id="PF03551"/>
    </source>
</evidence>
<organism evidence="2 3">
    <name type="scientific">Angustibacter luteus</name>
    <dbReference type="NCBI Taxonomy" id="658456"/>
    <lineage>
        <taxon>Bacteria</taxon>
        <taxon>Bacillati</taxon>
        <taxon>Actinomycetota</taxon>
        <taxon>Actinomycetes</taxon>
        <taxon>Kineosporiales</taxon>
        <taxon>Kineosporiaceae</taxon>
    </lineage>
</organism>
<gene>
    <name evidence="2" type="ORF">ACFQDO_15030</name>
</gene>
<protein>
    <submittedName>
        <fullName evidence="2">PadR family transcriptional regulator</fullName>
    </submittedName>
</protein>
<comment type="caution">
    <text evidence="2">The sequence shown here is derived from an EMBL/GenBank/DDBJ whole genome shotgun (WGS) entry which is preliminary data.</text>
</comment>
<dbReference type="InterPro" id="IPR005149">
    <property type="entry name" value="Tscrpt_reg_PadR_N"/>
</dbReference>
<dbReference type="RefSeq" id="WP_345714852.1">
    <property type="nucleotide sequence ID" value="NZ_BAABFP010000002.1"/>
</dbReference>
<dbReference type="SUPFAM" id="SSF46785">
    <property type="entry name" value="Winged helix' DNA-binding domain"/>
    <property type="match status" value="1"/>
</dbReference>
<dbReference type="InterPro" id="IPR036388">
    <property type="entry name" value="WH-like_DNA-bd_sf"/>
</dbReference>